<sequence length="361" mass="38869">MKKALLAATVVASALTVSLVAAPSATASGWDRLPWSGHHQDRSAVPFTEAAVTAGPDGSFTLKWKARGAGRVEIKANGKTVAKGGAQGTAVVRGLPAADRQWFDFEPDRGQGLRLADRLITLEGTANFRDAGGYRTTSGQWVKMGEIYRSDALDKLTANDLAKLQRLRVRTVFDLRMQDERTKAADKVPAGAAYVVADVFAGSGSFQTLPKSPDEAVKSMIDAEKAMVSGAGGKKAYTQVFEGIQNDRSRSVLFHCTAGKDRTGWANATLLTALGVPQETVMADYLASNDYRKAANDAILSHLPPQQAAVYKPLLDVRPEYLNSGYDEVEAAYGSFDRYLKDGLGIDARELKRLKKDLLVG</sequence>
<dbReference type="Proteomes" id="UP000600026">
    <property type="component" value="Unassembled WGS sequence"/>
</dbReference>
<gene>
    <name evidence="3" type="ORF">Sxan_64760</name>
</gene>
<evidence type="ECO:0000313" key="3">
    <source>
        <dbReference type="EMBL" id="GHI89112.1"/>
    </source>
</evidence>
<keyword evidence="2" id="KW-0732">Signal</keyword>
<feature type="chain" id="PRO_5037448708" evidence="2">
    <location>
        <begin position="28"/>
        <end position="361"/>
    </location>
</feature>
<dbReference type="InterPro" id="IPR029021">
    <property type="entry name" value="Prot-tyrosine_phosphatase-like"/>
</dbReference>
<dbReference type="InterPro" id="IPR016130">
    <property type="entry name" value="Tyr_Pase_AS"/>
</dbReference>
<dbReference type="SUPFAM" id="SSF52799">
    <property type="entry name" value="(Phosphotyrosine protein) phosphatases II"/>
    <property type="match status" value="1"/>
</dbReference>
<organism evidence="3 4">
    <name type="scientific">Streptomyces xanthophaeus</name>
    <dbReference type="NCBI Taxonomy" id="67385"/>
    <lineage>
        <taxon>Bacteria</taxon>
        <taxon>Bacillati</taxon>
        <taxon>Actinomycetota</taxon>
        <taxon>Actinomycetes</taxon>
        <taxon>Kitasatosporales</taxon>
        <taxon>Streptomycetaceae</taxon>
        <taxon>Streptomyces</taxon>
    </lineage>
</organism>
<dbReference type="PANTHER" id="PTHR31126">
    <property type="entry name" value="TYROSINE-PROTEIN PHOSPHATASE"/>
    <property type="match status" value="1"/>
</dbReference>
<dbReference type="EMBL" id="BNEE01000006">
    <property type="protein sequence ID" value="GHI89112.1"/>
    <property type="molecule type" value="Genomic_DNA"/>
</dbReference>
<dbReference type="GeneID" id="96804062"/>
<proteinExistence type="inferred from homology"/>
<evidence type="ECO:0000256" key="2">
    <source>
        <dbReference type="SAM" id="SignalP"/>
    </source>
</evidence>
<comment type="similarity">
    <text evidence="1">Belongs to the protein-tyrosine phosphatase family.</text>
</comment>
<feature type="signal peptide" evidence="2">
    <location>
        <begin position="1"/>
        <end position="27"/>
    </location>
</feature>
<dbReference type="Pfam" id="PF13350">
    <property type="entry name" value="Y_phosphatase3"/>
    <property type="match status" value="1"/>
</dbReference>
<keyword evidence="4" id="KW-1185">Reference proteome</keyword>
<dbReference type="InterPro" id="IPR026893">
    <property type="entry name" value="Tyr/Ser_Pase_IphP-type"/>
</dbReference>
<evidence type="ECO:0000256" key="1">
    <source>
        <dbReference type="ARBA" id="ARBA00009580"/>
    </source>
</evidence>
<protein>
    <submittedName>
        <fullName evidence="3">Protein-tyrosine-phosphatase</fullName>
    </submittedName>
</protein>
<dbReference type="AlphaFoldDB" id="A0A919H269"/>
<name>A0A919H269_9ACTN</name>
<dbReference type="GO" id="GO:0004721">
    <property type="term" value="F:phosphoprotein phosphatase activity"/>
    <property type="evidence" value="ECO:0007669"/>
    <property type="project" value="InterPro"/>
</dbReference>
<accession>A0A919H269</accession>
<dbReference type="Gene3D" id="3.90.190.10">
    <property type="entry name" value="Protein tyrosine phosphatase superfamily"/>
    <property type="match status" value="1"/>
</dbReference>
<reference evidence="3" key="1">
    <citation type="submission" date="2020-09" db="EMBL/GenBank/DDBJ databases">
        <title>Whole genome shotgun sequence of Streptomyces xanthophaeus NBRC 12829.</title>
        <authorList>
            <person name="Komaki H."/>
            <person name="Tamura T."/>
        </authorList>
    </citation>
    <scope>NUCLEOTIDE SEQUENCE</scope>
    <source>
        <strain evidence="3">NBRC 12829</strain>
    </source>
</reference>
<comment type="caution">
    <text evidence="3">The sequence shown here is derived from an EMBL/GenBank/DDBJ whole genome shotgun (WGS) entry which is preliminary data.</text>
</comment>
<dbReference type="OrthoDB" id="1188001at2"/>
<dbReference type="RefSeq" id="WP_031147605.1">
    <property type="nucleotide sequence ID" value="NZ_BNEE01000006.1"/>
</dbReference>
<dbReference type="PROSITE" id="PS00383">
    <property type="entry name" value="TYR_PHOSPHATASE_1"/>
    <property type="match status" value="1"/>
</dbReference>
<dbReference type="PANTHER" id="PTHR31126:SF1">
    <property type="entry name" value="TYROSINE SPECIFIC PROTEIN PHOSPHATASES DOMAIN-CONTAINING PROTEIN"/>
    <property type="match status" value="1"/>
</dbReference>
<evidence type="ECO:0000313" key="4">
    <source>
        <dbReference type="Proteomes" id="UP000600026"/>
    </source>
</evidence>